<dbReference type="HOGENOM" id="CLU_631280_0_0_10"/>
<dbReference type="InterPro" id="IPR011990">
    <property type="entry name" value="TPR-like_helical_dom_sf"/>
</dbReference>
<gene>
    <name evidence="5" type="ordered locus">Fleli_2554</name>
</gene>
<dbReference type="OrthoDB" id="976775at2"/>
<evidence type="ECO:0000313" key="5">
    <source>
        <dbReference type="EMBL" id="AFM04918.1"/>
    </source>
</evidence>
<dbReference type="Gene3D" id="1.25.40.10">
    <property type="entry name" value="Tetratricopeptide repeat domain"/>
    <property type="match status" value="3"/>
</dbReference>
<dbReference type="PANTHER" id="PTHR44858:SF1">
    <property type="entry name" value="UDP-N-ACETYLGLUCOSAMINE--PEPTIDE N-ACETYLGLUCOSAMINYLTRANSFERASE SPINDLY-RELATED"/>
    <property type="match status" value="1"/>
</dbReference>
<dbReference type="Pfam" id="PF13432">
    <property type="entry name" value="TPR_16"/>
    <property type="match status" value="1"/>
</dbReference>
<dbReference type="SUPFAM" id="SSF48452">
    <property type="entry name" value="TPR-like"/>
    <property type="match status" value="1"/>
</dbReference>
<dbReference type="InterPro" id="IPR050498">
    <property type="entry name" value="Ycf3"/>
</dbReference>
<dbReference type="PANTHER" id="PTHR44858">
    <property type="entry name" value="TETRATRICOPEPTIDE REPEAT PROTEIN 6"/>
    <property type="match status" value="1"/>
</dbReference>
<keyword evidence="4" id="KW-0732">Signal</keyword>
<dbReference type="eggNOG" id="COG0457">
    <property type="taxonomic scope" value="Bacteria"/>
</dbReference>
<keyword evidence="2 3" id="KW-0802">TPR repeat</keyword>
<dbReference type="AlphaFoldDB" id="I4ALT3"/>
<name>I4ALT3_BERLS</name>
<evidence type="ECO:0000256" key="3">
    <source>
        <dbReference type="PROSITE-ProRule" id="PRU00339"/>
    </source>
</evidence>
<dbReference type="InterPro" id="IPR019734">
    <property type="entry name" value="TPR_rpt"/>
</dbReference>
<evidence type="ECO:0000313" key="6">
    <source>
        <dbReference type="Proteomes" id="UP000006054"/>
    </source>
</evidence>
<evidence type="ECO:0000256" key="4">
    <source>
        <dbReference type="SAM" id="SignalP"/>
    </source>
</evidence>
<accession>I4ALT3</accession>
<dbReference type="Proteomes" id="UP000006054">
    <property type="component" value="Chromosome"/>
</dbReference>
<keyword evidence="1" id="KW-0677">Repeat</keyword>
<feature type="repeat" description="TPR" evidence="3">
    <location>
        <begin position="246"/>
        <end position="279"/>
    </location>
</feature>
<organism evidence="5 6">
    <name type="scientific">Bernardetia litoralis (strain ATCC 23117 / DSM 6794 / NBRC 15988 / NCIMB 1366 / Fx l1 / Sio-4)</name>
    <name type="common">Flexibacter litoralis</name>
    <dbReference type="NCBI Taxonomy" id="880071"/>
    <lineage>
        <taxon>Bacteria</taxon>
        <taxon>Pseudomonadati</taxon>
        <taxon>Bacteroidota</taxon>
        <taxon>Cytophagia</taxon>
        <taxon>Cytophagales</taxon>
        <taxon>Bernardetiaceae</taxon>
        <taxon>Bernardetia</taxon>
    </lineage>
</organism>
<feature type="signal peptide" evidence="4">
    <location>
        <begin position="1"/>
        <end position="24"/>
    </location>
</feature>
<dbReference type="STRING" id="880071.Fleli_2554"/>
<dbReference type="Pfam" id="PF13181">
    <property type="entry name" value="TPR_8"/>
    <property type="match status" value="2"/>
</dbReference>
<keyword evidence="6" id="KW-1185">Reference proteome</keyword>
<sequence length="434" mass="49763" precursor="true">MKKTIFLILLLFSILPLLSTQLAAQHSGGGLEEYVQAETFRAKRQYTTAISLYDKAIAKNPSNYKYFVQQGKCYYLLKRIDNAIGCLEKATELKEDHIESYIALSKLYGYKGNRQKVVIYLGRAAQFESNTQNRLSYRLHILKLLYSQEEVVGFPIHLKDARSIAPQNPHVWYFSAWYHNQEKEYAQAISDAEAGLKLLNDSKDTPRFYFQLGYALHEIGEYQKAKEALTKANVGSFKEKIFKMMPNYQYRLAQSYHTIFEYKTAKSYVQQALKQDPSYTPANELGGQLAVGEINHTAVIARLKVAIEHAKDYDTKARSYSELALLQFQNENYQEAVSSSDSCLIIQPLRYDIRFLRAVSLFHAGNTDAAITEMRQLSHLSNVPPTLQAQFTFAAGVMYRKIGKNDFAIQYFKNVKHGDFRYAAQEEIRKLNAS</sequence>
<evidence type="ECO:0000256" key="1">
    <source>
        <dbReference type="ARBA" id="ARBA00022737"/>
    </source>
</evidence>
<dbReference type="PROSITE" id="PS50005">
    <property type="entry name" value="TPR"/>
    <property type="match status" value="1"/>
</dbReference>
<dbReference type="RefSeq" id="WP_014798355.1">
    <property type="nucleotide sequence ID" value="NC_018018.1"/>
</dbReference>
<reference evidence="6" key="1">
    <citation type="submission" date="2012-06" db="EMBL/GenBank/DDBJ databases">
        <title>The complete genome of Flexibacter litoralis DSM 6794.</title>
        <authorList>
            <person name="Lucas S."/>
            <person name="Copeland A."/>
            <person name="Lapidus A."/>
            <person name="Glavina del Rio T."/>
            <person name="Dalin E."/>
            <person name="Tice H."/>
            <person name="Bruce D."/>
            <person name="Goodwin L."/>
            <person name="Pitluck S."/>
            <person name="Peters L."/>
            <person name="Ovchinnikova G."/>
            <person name="Lu M."/>
            <person name="Kyrpides N."/>
            <person name="Mavromatis K."/>
            <person name="Ivanova N."/>
            <person name="Brettin T."/>
            <person name="Detter J.C."/>
            <person name="Han C."/>
            <person name="Larimer F."/>
            <person name="Land M."/>
            <person name="Hauser L."/>
            <person name="Markowitz V."/>
            <person name="Cheng J.-F."/>
            <person name="Hugenholtz P."/>
            <person name="Woyke T."/>
            <person name="Wu D."/>
            <person name="Spring S."/>
            <person name="Lang E."/>
            <person name="Kopitz M."/>
            <person name="Brambilla E."/>
            <person name="Klenk H.-P."/>
            <person name="Eisen J.A."/>
        </authorList>
    </citation>
    <scope>NUCLEOTIDE SEQUENCE [LARGE SCALE GENOMIC DNA]</scope>
    <source>
        <strain evidence="6">ATCC 23117 / DSM 6794 / NBRC 15988 / NCIMB 1366 / Sio-4</strain>
    </source>
</reference>
<evidence type="ECO:0000256" key="2">
    <source>
        <dbReference type="ARBA" id="ARBA00022803"/>
    </source>
</evidence>
<dbReference type="EMBL" id="CP003345">
    <property type="protein sequence ID" value="AFM04918.1"/>
    <property type="molecule type" value="Genomic_DNA"/>
</dbReference>
<feature type="chain" id="PRO_5003685534" evidence="4">
    <location>
        <begin position="25"/>
        <end position="434"/>
    </location>
</feature>
<dbReference type="KEGG" id="fli:Fleli_2554"/>
<dbReference type="Pfam" id="PF12895">
    <property type="entry name" value="ANAPC3"/>
    <property type="match status" value="1"/>
</dbReference>
<dbReference type="SMART" id="SM00028">
    <property type="entry name" value="TPR"/>
    <property type="match status" value="7"/>
</dbReference>
<protein>
    <submittedName>
        <fullName evidence="5">Uncharacterized protein</fullName>
    </submittedName>
</protein>
<proteinExistence type="predicted"/>